<dbReference type="RefSeq" id="WP_274372970.1">
    <property type="nucleotide sequence ID" value="NZ_CP072943.1"/>
</dbReference>
<accession>A0A9Q7A6D2</accession>
<feature type="transmembrane region" description="Helical" evidence="8">
    <location>
        <begin position="43"/>
        <end position="66"/>
    </location>
</feature>
<keyword evidence="4 8" id="KW-1133">Transmembrane helix</keyword>
<dbReference type="PANTHER" id="PTHR42682">
    <property type="entry name" value="HYDROGENASE-4 COMPONENT F"/>
    <property type="match status" value="1"/>
</dbReference>
<dbReference type="Proteomes" id="UP000671879">
    <property type="component" value="Chromosome"/>
</dbReference>
<dbReference type="PANTHER" id="PTHR42682:SF4">
    <property type="entry name" value="NADH-UBIQUINONE_PLASTOQUINONE"/>
    <property type="match status" value="1"/>
</dbReference>
<evidence type="ECO:0000259" key="9">
    <source>
        <dbReference type="Pfam" id="PF00361"/>
    </source>
</evidence>
<evidence type="ECO:0000256" key="1">
    <source>
        <dbReference type="ARBA" id="ARBA00004651"/>
    </source>
</evidence>
<dbReference type="InterPro" id="IPR003918">
    <property type="entry name" value="NADH_UbQ_OxRdtase"/>
</dbReference>
<evidence type="ECO:0000256" key="6">
    <source>
        <dbReference type="ARBA" id="ARBA00023136"/>
    </source>
</evidence>
<dbReference type="GO" id="GO:0005886">
    <property type="term" value="C:plasma membrane"/>
    <property type="evidence" value="ECO:0007669"/>
    <property type="project" value="UniProtKB-SubCell"/>
</dbReference>
<feature type="transmembrane region" description="Helical" evidence="8">
    <location>
        <begin position="122"/>
        <end position="143"/>
    </location>
</feature>
<dbReference type="AlphaFoldDB" id="A0A9Q7A6D2"/>
<feature type="transmembrane region" description="Helical" evidence="8">
    <location>
        <begin position="205"/>
        <end position="227"/>
    </location>
</feature>
<evidence type="ECO:0000256" key="2">
    <source>
        <dbReference type="ARBA" id="ARBA00022475"/>
    </source>
</evidence>
<feature type="transmembrane region" description="Helical" evidence="8">
    <location>
        <begin position="233"/>
        <end position="253"/>
    </location>
</feature>
<dbReference type="Pfam" id="PF00361">
    <property type="entry name" value="Proton_antipo_M"/>
    <property type="match status" value="1"/>
</dbReference>
<reference evidence="11" key="1">
    <citation type="submission" date="2021-04" db="EMBL/GenBank/DDBJ databases">
        <title>A novel Synergistetes isolate from a pyrite-forming mixed culture.</title>
        <authorList>
            <person name="Bunk B."/>
            <person name="Sproer C."/>
            <person name="Spring S."/>
            <person name="Pester M."/>
        </authorList>
    </citation>
    <scope>NUCLEOTIDE SEQUENCE [LARGE SCALE GENOMIC DNA]</scope>
    <source>
        <strain evidence="11">J.5.4.2-T.3.5.2</strain>
    </source>
</reference>
<feature type="transmembrane region" description="Helical" evidence="8">
    <location>
        <begin position="155"/>
        <end position="175"/>
    </location>
</feature>
<keyword evidence="2" id="KW-1003">Cell membrane</keyword>
<dbReference type="InterPro" id="IPR052175">
    <property type="entry name" value="ComplexI-like_HydComp"/>
</dbReference>
<evidence type="ECO:0000256" key="8">
    <source>
        <dbReference type="SAM" id="Phobius"/>
    </source>
</evidence>
<feature type="transmembrane region" description="Helical" evidence="8">
    <location>
        <begin position="86"/>
        <end position="110"/>
    </location>
</feature>
<feature type="transmembrane region" description="Helical" evidence="8">
    <location>
        <begin position="448"/>
        <end position="467"/>
    </location>
</feature>
<evidence type="ECO:0000256" key="5">
    <source>
        <dbReference type="ARBA" id="ARBA00023002"/>
    </source>
</evidence>
<organism evidence="10 11">
    <name type="scientific">Aminithiophilus ramosus</name>
    <dbReference type="NCBI Taxonomy" id="3029084"/>
    <lineage>
        <taxon>Bacteria</taxon>
        <taxon>Thermotogati</taxon>
        <taxon>Synergistota</taxon>
        <taxon>Synergistia</taxon>
        <taxon>Synergistales</taxon>
        <taxon>Aminithiophilaceae</taxon>
        <taxon>Aminithiophilus</taxon>
    </lineage>
</organism>
<name>A0A9Q7A6D2_9BACT</name>
<gene>
    <name evidence="10" type="ORF">KAR29_10630</name>
</gene>
<protein>
    <recommendedName>
        <fullName evidence="9">NADH:quinone oxidoreductase/Mrp antiporter transmembrane domain-containing protein</fullName>
    </recommendedName>
</protein>
<dbReference type="GO" id="GO:0042773">
    <property type="term" value="P:ATP synthesis coupled electron transport"/>
    <property type="evidence" value="ECO:0007669"/>
    <property type="project" value="InterPro"/>
</dbReference>
<evidence type="ECO:0000256" key="7">
    <source>
        <dbReference type="RuleBase" id="RU000320"/>
    </source>
</evidence>
<keyword evidence="11" id="KW-1185">Reference proteome</keyword>
<dbReference type="GO" id="GO:0016491">
    <property type="term" value="F:oxidoreductase activity"/>
    <property type="evidence" value="ECO:0007669"/>
    <property type="project" value="UniProtKB-KW"/>
</dbReference>
<sequence length="468" mass="49398">MIRPDGLSLVMIVLALFMTLCAALYRWTKESGPPSDRGGALPLWLFCLFASLAALAADWLTFIIFLELSTLSLFVVVRRRDEETALFFLLSQLTGASVLFVAAALASSSGLPPAMGPVPEKLFPLFVAGLGVKAALPGLHFWLPRTHAAAPTEASALLSGYAVKMAIYGLLRLAGGPSTPLVAIGVVMALYGVVQALMQHDGKRLLAYHTVSQLGFIVAALATGTTLGRTAALLHVVAHALFKGLLFLSAGSLEKLYGSRDLAELGRAGREAPLLFGLFLVGATAITGCPLTSGYMTKIVIKTSLSEYPPALWGLQLAGVGTTLSFCKFGYYGFFRPSGPDGGRSLSGKLERSSYLSMTLLALATVAFGATPFVRPLLPFPAERLLSAEALVGSLIPLAAGLLLFVGLRSSLRPGKGDVPDAEDLLVPAGRLASVPLLFMRALHTGRLRTYLALLVAALLSVFQVLMP</sequence>
<keyword evidence="5" id="KW-0560">Oxidoreductase</keyword>
<evidence type="ECO:0000313" key="10">
    <source>
        <dbReference type="EMBL" id="QTX31786.1"/>
    </source>
</evidence>
<evidence type="ECO:0000313" key="11">
    <source>
        <dbReference type="Proteomes" id="UP000671879"/>
    </source>
</evidence>
<dbReference type="PRINTS" id="PR01437">
    <property type="entry name" value="NUOXDRDTASE4"/>
</dbReference>
<feature type="transmembrane region" description="Helical" evidence="8">
    <location>
        <begin position="313"/>
        <end position="334"/>
    </location>
</feature>
<proteinExistence type="predicted"/>
<evidence type="ECO:0000256" key="4">
    <source>
        <dbReference type="ARBA" id="ARBA00022989"/>
    </source>
</evidence>
<feature type="transmembrane region" description="Helical" evidence="8">
    <location>
        <begin position="7"/>
        <end position="28"/>
    </location>
</feature>
<feature type="domain" description="NADH:quinone oxidoreductase/Mrp antiporter transmembrane" evidence="9">
    <location>
        <begin position="56"/>
        <end position="306"/>
    </location>
</feature>
<feature type="transmembrane region" description="Helical" evidence="8">
    <location>
        <begin position="274"/>
        <end position="293"/>
    </location>
</feature>
<dbReference type="KEGG" id="aram:KAR29_10630"/>
<feature type="transmembrane region" description="Helical" evidence="8">
    <location>
        <begin position="355"/>
        <end position="374"/>
    </location>
</feature>
<feature type="transmembrane region" description="Helical" evidence="8">
    <location>
        <begin position="386"/>
        <end position="406"/>
    </location>
</feature>
<feature type="transmembrane region" description="Helical" evidence="8">
    <location>
        <begin position="181"/>
        <end position="198"/>
    </location>
</feature>
<keyword evidence="3 7" id="KW-0812">Transmembrane</keyword>
<evidence type="ECO:0000256" key="3">
    <source>
        <dbReference type="ARBA" id="ARBA00022692"/>
    </source>
</evidence>
<keyword evidence="6 8" id="KW-0472">Membrane</keyword>
<dbReference type="GO" id="GO:0008137">
    <property type="term" value="F:NADH dehydrogenase (ubiquinone) activity"/>
    <property type="evidence" value="ECO:0007669"/>
    <property type="project" value="InterPro"/>
</dbReference>
<comment type="subcellular location">
    <subcellularLocation>
        <location evidence="1">Cell membrane</location>
        <topology evidence="1">Multi-pass membrane protein</topology>
    </subcellularLocation>
    <subcellularLocation>
        <location evidence="7">Membrane</location>
        <topology evidence="7">Multi-pass membrane protein</topology>
    </subcellularLocation>
</comment>
<dbReference type="InterPro" id="IPR001750">
    <property type="entry name" value="ND/Mrp_TM"/>
</dbReference>
<dbReference type="EMBL" id="CP072943">
    <property type="protein sequence ID" value="QTX31786.1"/>
    <property type="molecule type" value="Genomic_DNA"/>
</dbReference>